<dbReference type="PANTHER" id="PTHR30346">
    <property type="entry name" value="TRANSCRIPTIONAL DUAL REGULATOR HCAR-RELATED"/>
    <property type="match status" value="1"/>
</dbReference>
<proteinExistence type="inferred from homology"/>
<dbReference type="InterPro" id="IPR036388">
    <property type="entry name" value="WH-like_DNA-bd_sf"/>
</dbReference>
<dbReference type="GO" id="GO:0032993">
    <property type="term" value="C:protein-DNA complex"/>
    <property type="evidence" value="ECO:0007669"/>
    <property type="project" value="TreeGrafter"/>
</dbReference>
<protein>
    <submittedName>
        <fullName evidence="6">LysR family transcriptional regulator</fullName>
    </submittedName>
</protein>
<dbReference type="InterPro" id="IPR005119">
    <property type="entry name" value="LysR_subst-bd"/>
</dbReference>
<dbReference type="SUPFAM" id="SSF46785">
    <property type="entry name" value="Winged helix' DNA-binding domain"/>
    <property type="match status" value="1"/>
</dbReference>
<evidence type="ECO:0000313" key="6">
    <source>
        <dbReference type="EMBL" id="PLW77117.1"/>
    </source>
</evidence>
<evidence type="ECO:0000259" key="5">
    <source>
        <dbReference type="PROSITE" id="PS50931"/>
    </source>
</evidence>
<dbReference type="AlphaFoldDB" id="A0A2N5XRP3"/>
<keyword evidence="3" id="KW-0238">DNA-binding</keyword>
<dbReference type="RefSeq" id="WP_101533926.1">
    <property type="nucleotide sequence ID" value="NZ_PKUQ01000021.1"/>
</dbReference>
<reference evidence="6 7" key="1">
    <citation type="submission" date="2018-01" db="EMBL/GenBank/DDBJ databases">
        <title>The draft genome sequence of Cohaesibacter sp. H1304.</title>
        <authorList>
            <person name="Wang N.-N."/>
            <person name="Du Z.-J."/>
        </authorList>
    </citation>
    <scope>NUCLEOTIDE SEQUENCE [LARGE SCALE GENOMIC DNA]</scope>
    <source>
        <strain evidence="6 7">H1304</strain>
    </source>
</reference>
<gene>
    <name evidence="6" type="ORF">C0081_11225</name>
</gene>
<dbReference type="Pfam" id="PF00126">
    <property type="entry name" value="HTH_1"/>
    <property type="match status" value="1"/>
</dbReference>
<dbReference type="Gene3D" id="1.10.10.10">
    <property type="entry name" value="Winged helix-like DNA-binding domain superfamily/Winged helix DNA-binding domain"/>
    <property type="match status" value="1"/>
</dbReference>
<keyword evidence="7" id="KW-1185">Reference proteome</keyword>
<dbReference type="GO" id="GO:0003677">
    <property type="term" value="F:DNA binding"/>
    <property type="evidence" value="ECO:0007669"/>
    <property type="project" value="UniProtKB-KW"/>
</dbReference>
<dbReference type="InterPro" id="IPR036390">
    <property type="entry name" value="WH_DNA-bd_sf"/>
</dbReference>
<dbReference type="EMBL" id="PKUQ01000021">
    <property type="protein sequence ID" value="PLW77117.1"/>
    <property type="molecule type" value="Genomic_DNA"/>
</dbReference>
<keyword evidence="4" id="KW-0804">Transcription</keyword>
<dbReference type="OrthoDB" id="9811588at2"/>
<name>A0A2N5XRP3_9HYPH</name>
<dbReference type="Proteomes" id="UP000234881">
    <property type="component" value="Unassembled WGS sequence"/>
</dbReference>
<evidence type="ECO:0000256" key="2">
    <source>
        <dbReference type="ARBA" id="ARBA00023015"/>
    </source>
</evidence>
<sequence>MEIRLFREYLVLSKLLNFSRAAEQLGMTQPVLSRHLKYLEEQFDTKLLDRNTHQVELTKTGKLLAEEAEKIIGQYESAFQVIRESLGKSQHSLSIMFLGAATREFFSDFLVHFRKHHEAISIDCRDTELDAIPGSIDRRECDLGFIVRPDRHQSDNSFRHLELFKDPLCLAVHKNHPLAKQQKVSIRELASWPLIGVDKKTSPLAGDCNSYFLERYGLNYGPDIVGHNLSTCCFNLELNESAVVLLPKHQSYLLGKNATLVEIEEKDCRFNVELIWDPKNKNPSIETFMSDLKSFLCNRPGYE</sequence>
<dbReference type="GO" id="GO:0003700">
    <property type="term" value="F:DNA-binding transcription factor activity"/>
    <property type="evidence" value="ECO:0007669"/>
    <property type="project" value="InterPro"/>
</dbReference>
<feature type="domain" description="HTH lysR-type" evidence="5">
    <location>
        <begin position="1"/>
        <end position="58"/>
    </location>
</feature>
<dbReference type="PRINTS" id="PR00039">
    <property type="entry name" value="HTHLYSR"/>
</dbReference>
<keyword evidence="2" id="KW-0805">Transcription regulation</keyword>
<dbReference type="InterPro" id="IPR000847">
    <property type="entry name" value="LysR_HTH_N"/>
</dbReference>
<dbReference type="PANTHER" id="PTHR30346:SF28">
    <property type="entry name" value="HTH-TYPE TRANSCRIPTIONAL REGULATOR CYNR"/>
    <property type="match status" value="1"/>
</dbReference>
<evidence type="ECO:0000313" key="7">
    <source>
        <dbReference type="Proteomes" id="UP000234881"/>
    </source>
</evidence>
<dbReference type="Pfam" id="PF03466">
    <property type="entry name" value="LysR_substrate"/>
    <property type="match status" value="1"/>
</dbReference>
<comment type="caution">
    <text evidence="6">The sequence shown here is derived from an EMBL/GenBank/DDBJ whole genome shotgun (WGS) entry which is preliminary data.</text>
</comment>
<organism evidence="6 7">
    <name type="scientific">Cohaesibacter celericrescens</name>
    <dbReference type="NCBI Taxonomy" id="2067669"/>
    <lineage>
        <taxon>Bacteria</taxon>
        <taxon>Pseudomonadati</taxon>
        <taxon>Pseudomonadota</taxon>
        <taxon>Alphaproteobacteria</taxon>
        <taxon>Hyphomicrobiales</taxon>
        <taxon>Cohaesibacteraceae</taxon>
    </lineage>
</organism>
<dbReference type="PROSITE" id="PS50931">
    <property type="entry name" value="HTH_LYSR"/>
    <property type="match status" value="1"/>
</dbReference>
<accession>A0A2N5XRP3</accession>
<comment type="similarity">
    <text evidence="1">Belongs to the LysR transcriptional regulatory family.</text>
</comment>
<evidence type="ECO:0000256" key="3">
    <source>
        <dbReference type="ARBA" id="ARBA00023125"/>
    </source>
</evidence>
<dbReference type="Gene3D" id="3.40.190.10">
    <property type="entry name" value="Periplasmic binding protein-like II"/>
    <property type="match status" value="2"/>
</dbReference>
<evidence type="ECO:0000256" key="4">
    <source>
        <dbReference type="ARBA" id="ARBA00023163"/>
    </source>
</evidence>
<evidence type="ECO:0000256" key="1">
    <source>
        <dbReference type="ARBA" id="ARBA00009437"/>
    </source>
</evidence>
<dbReference type="SUPFAM" id="SSF53850">
    <property type="entry name" value="Periplasmic binding protein-like II"/>
    <property type="match status" value="1"/>
</dbReference>